<sequence>MKNMRIRSLTIALLFILLLATAGTAAPAISPMDQVKEGADKLIEKLSDPAMQDDANKEQALESLRATAEQYVDFRLATMYSIGKPWLKMSKQMQDDLTEAFVNLLQRTYLQRIPAYGGQKVNYVKEIIQGRKAKVFTEIIDKDKTISIEFRLRDNGQQWMIYDVVAEGVSMVSNYRTQFAQVLNDGSPEELLRLIRERITKLDSGDTTETVVAPE</sequence>
<dbReference type="InterPro" id="IPR042245">
    <property type="entry name" value="Tgt2/MlaC_sf"/>
</dbReference>
<gene>
    <name evidence="2" type="ORF">DPRO_2489</name>
</gene>
<dbReference type="AlphaFoldDB" id="A0A2C8FAC0"/>
<dbReference type="PIRSF" id="PIRSF004649">
    <property type="entry name" value="MlaC"/>
    <property type="match status" value="1"/>
</dbReference>
<keyword evidence="1" id="KW-0732">Signal</keyword>
<dbReference type="PANTHER" id="PTHR36573:SF1">
    <property type="entry name" value="INTERMEMBRANE PHOSPHOLIPID TRANSPORT SYSTEM BINDING PROTEIN MLAC"/>
    <property type="match status" value="1"/>
</dbReference>
<dbReference type="KEGG" id="pprf:DPRO_2489"/>
<feature type="signal peptide" evidence="1">
    <location>
        <begin position="1"/>
        <end position="25"/>
    </location>
</feature>
<organism evidence="2 3">
    <name type="scientific">Pseudodesulfovibrio profundus</name>
    <dbReference type="NCBI Taxonomy" id="57320"/>
    <lineage>
        <taxon>Bacteria</taxon>
        <taxon>Pseudomonadati</taxon>
        <taxon>Thermodesulfobacteriota</taxon>
        <taxon>Desulfovibrionia</taxon>
        <taxon>Desulfovibrionales</taxon>
        <taxon>Desulfovibrionaceae</taxon>
    </lineage>
</organism>
<dbReference type="Pfam" id="PF05494">
    <property type="entry name" value="MlaC"/>
    <property type="match status" value="1"/>
</dbReference>
<evidence type="ECO:0000313" key="2">
    <source>
        <dbReference type="EMBL" id="SOB59397.1"/>
    </source>
</evidence>
<dbReference type="Proteomes" id="UP000219215">
    <property type="component" value="Chromosome DPRO"/>
</dbReference>
<evidence type="ECO:0000313" key="3">
    <source>
        <dbReference type="Proteomes" id="UP000219215"/>
    </source>
</evidence>
<reference evidence="3" key="1">
    <citation type="submission" date="2017-09" db="EMBL/GenBank/DDBJ databases">
        <authorList>
            <person name="Regsiter A."/>
            <person name="William W."/>
        </authorList>
    </citation>
    <scope>NUCLEOTIDE SEQUENCE [LARGE SCALE GENOMIC DNA]</scope>
    <source>
        <strain evidence="3">500-1</strain>
    </source>
</reference>
<dbReference type="Gene3D" id="3.10.450.710">
    <property type="entry name" value="Tgt2/MlaC"/>
    <property type="match status" value="1"/>
</dbReference>
<accession>A0A2C8FAC0</accession>
<dbReference type="InterPro" id="IPR008869">
    <property type="entry name" value="MlaC/ttg2D"/>
</dbReference>
<dbReference type="EMBL" id="LT907975">
    <property type="protein sequence ID" value="SOB59397.1"/>
    <property type="molecule type" value="Genomic_DNA"/>
</dbReference>
<name>A0A2C8FAC0_9BACT</name>
<protein>
    <submittedName>
        <fullName evidence="2">Toluene tolerance family protein</fullName>
    </submittedName>
</protein>
<dbReference type="PANTHER" id="PTHR36573">
    <property type="entry name" value="INTERMEMBRANE PHOSPHOLIPID TRANSPORT SYSTEM BINDING PROTEIN MLAC"/>
    <property type="match status" value="1"/>
</dbReference>
<feature type="chain" id="PRO_5012135101" evidence="1">
    <location>
        <begin position="26"/>
        <end position="215"/>
    </location>
</feature>
<keyword evidence="3" id="KW-1185">Reference proteome</keyword>
<proteinExistence type="predicted"/>
<evidence type="ECO:0000256" key="1">
    <source>
        <dbReference type="SAM" id="SignalP"/>
    </source>
</evidence>